<feature type="site" description="Cleavage; by autolysis" evidence="8">
    <location>
        <begin position="181"/>
        <end position="182"/>
    </location>
</feature>
<feature type="binding site" evidence="7">
    <location>
        <begin position="233"/>
        <end position="236"/>
    </location>
    <ligand>
        <name>substrate</name>
    </ligand>
</feature>
<dbReference type="GO" id="GO:0008798">
    <property type="term" value="F:beta-aspartyl-peptidase activity"/>
    <property type="evidence" value="ECO:0007669"/>
    <property type="project" value="UniProtKB-EC"/>
</dbReference>
<dbReference type="EC" id="3.4.19.5" evidence="2"/>
<dbReference type="CDD" id="cd04701">
    <property type="entry name" value="Asparaginase_2"/>
    <property type="match status" value="1"/>
</dbReference>
<dbReference type="OMA" id="MGIIMVD"/>
<evidence type="ECO:0000256" key="8">
    <source>
        <dbReference type="PIRSR" id="PIRSR600246-3"/>
    </source>
</evidence>
<dbReference type="GO" id="GO:0016811">
    <property type="term" value="F:hydrolase activity, acting on carbon-nitrogen (but not peptide) bonds, in linear amides"/>
    <property type="evidence" value="ECO:0007669"/>
    <property type="project" value="UniProtKB-ARBA"/>
</dbReference>
<dbReference type="OrthoDB" id="2262349at2759"/>
<evidence type="ECO:0000313" key="10">
    <source>
        <dbReference type="Proteomes" id="UP000030680"/>
    </source>
</evidence>
<dbReference type="GeneID" id="17087743"/>
<dbReference type="eggNOG" id="KOG1592">
    <property type="taxonomic scope" value="Eukaryota"/>
</dbReference>
<dbReference type="Pfam" id="PF01112">
    <property type="entry name" value="Asparaginase_2"/>
    <property type="match status" value="1"/>
</dbReference>
<evidence type="ECO:0000256" key="2">
    <source>
        <dbReference type="ARBA" id="ARBA00012879"/>
    </source>
</evidence>
<evidence type="ECO:0000256" key="3">
    <source>
        <dbReference type="ARBA" id="ARBA00022670"/>
    </source>
</evidence>
<evidence type="ECO:0000256" key="5">
    <source>
        <dbReference type="ARBA" id="ARBA00022813"/>
    </source>
</evidence>
<dbReference type="AlphaFoldDB" id="M2XZA9"/>
<evidence type="ECO:0000256" key="7">
    <source>
        <dbReference type="PIRSR" id="PIRSR600246-2"/>
    </source>
</evidence>
<gene>
    <name evidence="9" type="ORF">Gasu_36430</name>
</gene>
<evidence type="ECO:0000313" key="9">
    <source>
        <dbReference type="EMBL" id="EME28904.1"/>
    </source>
</evidence>
<dbReference type="PANTHER" id="PTHR10188">
    <property type="entry name" value="L-ASPARAGINASE"/>
    <property type="match status" value="1"/>
</dbReference>
<keyword evidence="10" id="KW-1185">Reference proteome</keyword>
<evidence type="ECO:0000256" key="1">
    <source>
        <dbReference type="ARBA" id="ARBA00000306"/>
    </source>
</evidence>
<comment type="catalytic activity">
    <reaction evidence="1">
        <text>Cleavage of a beta-linked Asp residue from the N-terminus of a polypeptide.</text>
        <dbReference type="EC" id="3.4.19.5"/>
    </reaction>
</comment>
<dbReference type="RefSeq" id="XP_005705424.1">
    <property type="nucleotide sequence ID" value="XM_005705367.1"/>
</dbReference>
<dbReference type="FunFam" id="3.60.20.30:FF:000001">
    <property type="entry name" value="Isoaspartyl peptidase/L-asparaginase"/>
    <property type="match status" value="1"/>
</dbReference>
<reference evidence="10" key="1">
    <citation type="journal article" date="2013" name="Science">
        <title>Gene transfer from bacteria and archaea facilitated evolution of an extremophilic eukaryote.</title>
        <authorList>
            <person name="Schonknecht G."/>
            <person name="Chen W.H."/>
            <person name="Ternes C.M."/>
            <person name="Barbier G.G."/>
            <person name="Shrestha R.P."/>
            <person name="Stanke M."/>
            <person name="Brautigam A."/>
            <person name="Baker B.J."/>
            <person name="Banfield J.F."/>
            <person name="Garavito R.M."/>
            <person name="Carr K."/>
            <person name="Wilkerson C."/>
            <person name="Rensing S.A."/>
            <person name="Gagneul D."/>
            <person name="Dickenson N.E."/>
            <person name="Oesterhelt C."/>
            <person name="Lercher M.J."/>
            <person name="Weber A.P."/>
        </authorList>
    </citation>
    <scope>NUCLEOTIDE SEQUENCE [LARGE SCALE GENOMIC DNA]</scope>
    <source>
        <strain evidence="10">074W</strain>
    </source>
</reference>
<dbReference type="GO" id="GO:0006508">
    <property type="term" value="P:proteolysis"/>
    <property type="evidence" value="ECO:0007669"/>
    <property type="project" value="UniProtKB-KW"/>
</dbReference>
<sequence length="315" mass="33326">MWAVAVHGGAGVVSKSIDTLPYVEGLDSALNCGIKRLASKGSALEAVVDAVESLEDNELFNAGRGSVLTEDGVAELEASVMEGKDLRCGAVCGLKTVKNPVKLARLVMQETPHIFLGFEAAEKFADKFPQAIERVSNSYFITERRMKQFQEAMAANQSNLIDHSYNAFPYKEPGSGGGEKGTVGAVACDIYGNVACATSTGGKTRKWSGRIGDTPVIGAGSYASNNSGAFSCTGHGEEFLRNNAAGFVSAAMEVGKLSLKDAVYELVHNRLKPDDGGIIAVSPTAEIVVDFNSLGMFHAFADSSGTRGFKIWHDI</sequence>
<dbReference type="InterPro" id="IPR029055">
    <property type="entry name" value="Ntn_hydrolases_N"/>
</dbReference>
<proteinExistence type="predicted"/>
<dbReference type="Gramene" id="EME28904">
    <property type="protein sequence ID" value="EME28904"/>
    <property type="gene ID" value="Gasu_36430"/>
</dbReference>
<dbReference type="KEGG" id="gsl:Gasu_36430"/>
<dbReference type="PANTHER" id="PTHR10188:SF6">
    <property type="entry name" value="N(4)-(BETA-N-ACETYLGLUCOSAMINYL)-L-ASPARAGINASE"/>
    <property type="match status" value="1"/>
</dbReference>
<dbReference type="InterPro" id="IPR000246">
    <property type="entry name" value="Peptidase_T2"/>
</dbReference>
<evidence type="ECO:0000256" key="6">
    <source>
        <dbReference type="PIRSR" id="PIRSR600246-1"/>
    </source>
</evidence>
<feature type="binding site" evidence="7">
    <location>
        <begin position="210"/>
        <end position="213"/>
    </location>
    <ligand>
        <name>substrate</name>
    </ligand>
</feature>
<feature type="active site" description="Nucleophile" evidence="6">
    <location>
        <position position="182"/>
    </location>
</feature>
<keyword evidence="5" id="KW-0068">Autocatalytic cleavage</keyword>
<dbReference type="EMBL" id="KB454514">
    <property type="protein sequence ID" value="EME28904.1"/>
    <property type="molecule type" value="Genomic_DNA"/>
</dbReference>
<name>M2XZA9_GALSU</name>
<dbReference type="Gene3D" id="3.60.20.30">
    <property type="entry name" value="(Glycosyl)asparaginase"/>
    <property type="match status" value="1"/>
</dbReference>
<dbReference type="SUPFAM" id="SSF56235">
    <property type="entry name" value="N-terminal nucleophile aminohydrolases (Ntn hydrolases)"/>
    <property type="match status" value="1"/>
</dbReference>
<protein>
    <recommendedName>
        <fullName evidence="2">beta-aspartyl-peptidase</fullName>
        <ecNumber evidence="2">3.4.19.5</ecNumber>
    </recommendedName>
</protein>
<dbReference type="Proteomes" id="UP000030680">
    <property type="component" value="Unassembled WGS sequence"/>
</dbReference>
<dbReference type="STRING" id="130081.M2XZA9"/>
<accession>M2XZA9</accession>
<keyword evidence="4 9" id="KW-0378">Hydrolase</keyword>
<evidence type="ECO:0000256" key="4">
    <source>
        <dbReference type="ARBA" id="ARBA00022801"/>
    </source>
</evidence>
<organism evidence="9 10">
    <name type="scientific">Galdieria sulphuraria</name>
    <name type="common">Red alga</name>
    <dbReference type="NCBI Taxonomy" id="130081"/>
    <lineage>
        <taxon>Eukaryota</taxon>
        <taxon>Rhodophyta</taxon>
        <taxon>Bangiophyceae</taxon>
        <taxon>Galdieriales</taxon>
        <taxon>Galdieriaceae</taxon>
        <taxon>Galdieria</taxon>
    </lineage>
</organism>
<keyword evidence="3" id="KW-0645">Protease</keyword>